<dbReference type="eggNOG" id="COG0457">
    <property type="taxonomic scope" value="Bacteria"/>
</dbReference>
<dbReference type="PROSITE" id="PS50005">
    <property type="entry name" value="TPR"/>
    <property type="match status" value="2"/>
</dbReference>
<name>A9AWF5_HERA2</name>
<evidence type="ECO:0000256" key="5">
    <source>
        <dbReference type="SAM" id="Phobius"/>
    </source>
</evidence>
<keyword evidence="7" id="KW-1185">Reference proteome</keyword>
<evidence type="ECO:0000313" key="7">
    <source>
        <dbReference type="Proteomes" id="UP000000787"/>
    </source>
</evidence>
<evidence type="ECO:0000256" key="2">
    <source>
        <dbReference type="ARBA" id="ARBA00022803"/>
    </source>
</evidence>
<keyword evidence="1" id="KW-0677">Repeat</keyword>
<feature type="region of interest" description="Disordered" evidence="4">
    <location>
        <begin position="114"/>
        <end position="136"/>
    </location>
</feature>
<feature type="transmembrane region" description="Helical" evidence="5">
    <location>
        <begin position="278"/>
        <end position="297"/>
    </location>
</feature>
<dbReference type="BioCyc" id="HAUR316274:GHYA-4126-MONOMER"/>
<dbReference type="Proteomes" id="UP000000787">
    <property type="component" value="Chromosome"/>
</dbReference>
<dbReference type="InParanoid" id="A9AWF5"/>
<dbReference type="AlphaFoldDB" id="A9AWF5"/>
<dbReference type="InterPro" id="IPR011990">
    <property type="entry name" value="TPR-like_helical_dom_sf"/>
</dbReference>
<evidence type="ECO:0000256" key="1">
    <source>
        <dbReference type="ARBA" id="ARBA00022737"/>
    </source>
</evidence>
<proteinExistence type="predicted"/>
<reference evidence="6 7" key="1">
    <citation type="journal article" date="2011" name="Stand. Genomic Sci.">
        <title>Complete genome sequence of the filamentous gliding predatory bacterium Herpetosiphon aurantiacus type strain (114-95(T)).</title>
        <authorList>
            <person name="Kiss H."/>
            <person name="Nett M."/>
            <person name="Domin N."/>
            <person name="Martin K."/>
            <person name="Maresca J.A."/>
            <person name="Copeland A."/>
            <person name="Lapidus A."/>
            <person name="Lucas S."/>
            <person name="Berry K.W."/>
            <person name="Glavina Del Rio T."/>
            <person name="Dalin E."/>
            <person name="Tice H."/>
            <person name="Pitluck S."/>
            <person name="Richardson P."/>
            <person name="Bruce D."/>
            <person name="Goodwin L."/>
            <person name="Han C."/>
            <person name="Detter J.C."/>
            <person name="Schmutz J."/>
            <person name="Brettin T."/>
            <person name="Land M."/>
            <person name="Hauser L."/>
            <person name="Kyrpides N.C."/>
            <person name="Ivanova N."/>
            <person name="Goker M."/>
            <person name="Woyke T."/>
            <person name="Klenk H.P."/>
            <person name="Bryant D.A."/>
        </authorList>
    </citation>
    <scope>NUCLEOTIDE SEQUENCE [LARGE SCALE GENOMIC DNA]</scope>
    <source>
        <strain evidence="7">ATCC 23779 / DSM 785 / 114-95</strain>
    </source>
</reference>
<dbReference type="InterPro" id="IPR019734">
    <property type="entry name" value="TPR_rpt"/>
</dbReference>
<organism evidence="6 7">
    <name type="scientific">Herpetosiphon aurantiacus (strain ATCC 23779 / DSM 785 / 114-95)</name>
    <dbReference type="NCBI Taxonomy" id="316274"/>
    <lineage>
        <taxon>Bacteria</taxon>
        <taxon>Bacillati</taxon>
        <taxon>Chloroflexota</taxon>
        <taxon>Chloroflexia</taxon>
        <taxon>Herpetosiphonales</taxon>
        <taxon>Herpetosiphonaceae</taxon>
        <taxon>Herpetosiphon</taxon>
    </lineage>
</organism>
<keyword evidence="2 3" id="KW-0802">TPR repeat</keyword>
<dbReference type="EMBL" id="CP000875">
    <property type="protein sequence ID" value="ABX06714.1"/>
    <property type="molecule type" value="Genomic_DNA"/>
</dbReference>
<dbReference type="Gene3D" id="1.25.40.10">
    <property type="entry name" value="Tetratricopeptide repeat domain"/>
    <property type="match status" value="2"/>
</dbReference>
<keyword evidence="5" id="KW-0812">Transmembrane</keyword>
<feature type="compositionally biased region" description="Pro residues" evidence="4">
    <location>
        <begin position="117"/>
        <end position="128"/>
    </location>
</feature>
<dbReference type="Pfam" id="PF07719">
    <property type="entry name" value="TPR_2"/>
    <property type="match status" value="1"/>
</dbReference>
<protein>
    <submittedName>
        <fullName evidence="6">Tetratricopeptide TPR_2 repeat protein</fullName>
    </submittedName>
</protein>
<feature type="transmembrane region" description="Helical" evidence="5">
    <location>
        <begin position="304"/>
        <end position="323"/>
    </location>
</feature>
<feature type="transmembrane region" description="Helical" evidence="5">
    <location>
        <begin position="201"/>
        <end position="226"/>
    </location>
</feature>
<feature type="transmembrane region" description="Helical" evidence="5">
    <location>
        <begin position="343"/>
        <end position="363"/>
    </location>
</feature>
<feature type="repeat" description="TPR" evidence="3">
    <location>
        <begin position="409"/>
        <end position="442"/>
    </location>
</feature>
<feature type="repeat" description="TPR" evidence="3">
    <location>
        <begin position="443"/>
        <end position="476"/>
    </location>
</feature>
<feature type="transmembrane region" description="Helical" evidence="5">
    <location>
        <begin position="370"/>
        <end position="389"/>
    </location>
</feature>
<evidence type="ECO:0000313" key="6">
    <source>
        <dbReference type="EMBL" id="ABX06714.1"/>
    </source>
</evidence>
<dbReference type="STRING" id="316274.Haur_4082"/>
<evidence type="ECO:0000256" key="4">
    <source>
        <dbReference type="SAM" id="MobiDB-lite"/>
    </source>
</evidence>
<keyword evidence="5" id="KW-1133">Transmembrane helix</keyword>
<dbReference type="KEGG" id="hau:Haur_4082"/>
<dbReference type="SMART" id="SM00028">
    <property type="entry name" value="TPR"/>
    <property type="match status" value="3"/>
</dbReference>
<gene>
    <name evidence="6" type="ordered locus">Haur_4082</name>
</gene>
<keyword evidence="5" id="KW-0472">Membrane</keyword>
<dbReference type="eggNOG" id="COG3170">
    <property type="taxonomic scope" value="Bacteria"/>
</dbReference>
<dbReference type="InterPro" id="IPR013105">
    <property type="entry name" value="TPR_2"/>
</dbReference>
<evidence type="ECO:0000256" key="3">
    <source>
        <dbReference type="PROSITE-ProRule" id="PRU00339"/>
    </source>
</evidence>
<sequence>MSTEAFQAGVAALKSGNKALAREHLMKVVEQDETNEQAWLYLAGALEDPAEMRISLENALHINPQSKRAQQGLEWLRKQHPAIFVEPTPALPAATAPAYTGATVALADLPLADNPLPDQPITPTPFPATQPLGQASLPATQPLGNGPLPATQPLAPPAVGEVPDVLPCPRCGAPTRYVEQRCRKCGMNLTIKTERQTQSKIPILIPGLLSLLPALLWIFLAGNIFVRAFEEYSDFQAQVRVIAPMNKIVSEEEKKIQDEKIAELEEVLFDFITPPLNIAVSLLLIGIFGIIMAIALMRRKKYGFWGTLIYNGIFLFIFIALIVTLKRLELLDEESSQQTLLDILPWAMENPILATYLIFLLAWAYININLLFIAVGLYTLIVLMLGFAWRTISQKAVRFVPQFEELAEADGHFNRGVVYQKRGMWYLSMLEWERAVKLNPRDSTYRHALGLIYEQLKRPADALQQFEQALTEDPNNLRISQDRDRLVQTLQA</sequence>
<dbReference type="HOGENOM" id="CLU_589090_0_0_0"/>
<dbReference type="SUPFAM" id="SSF48452">
    <property type="entry name" value="TPR-like"/>
    <property type="match status" value="2"/>
</dbReference>
<accession>A9AWF5</accession>